<evidence type="ECO:0000256" key="3">
    <source>
        <dbReference type="ARBA" id="ARBA00023274"/>
    </source>
</evidence>
<comment type="similarity">
    <text evidence="1">Belongs to the bacterial ribosomal protein bL17 family.</text>
</comment>
<dbReference type="Gene3D" id="3.90.1030.10">
    <property type="entry name" value="Ribosomal protein L17"/>
    <property type="match status" value="1"/>
</dbReference>
<evidence type="ECO:0000256" key="2">
    <source>
        <dbReference type="ARBA" id="ARBA00022980"/>
    </source>
</evidence>
<dbReference type="GO" id="GO:0003735">
    <property type="term" value="F:structural constituent of ribosome"/>
    <property type="evidence" value="ECO:0007669"/>
    <property type="project" value="InterPro"/>
</dbReference>
<dbReference type="PROSITE" id="PS01167">
    <property type="entry name" value="RIBOSOMAL_L17"/>
    <property type="match status" value="1"/>
</dbReference>
<dbReference type="HAMAP" id="MF_01368">
    <property type="entry name" value="Ribosomal_bL17"/>
    <property type="match status" value="1"/>
</dbReference>
<organism evidence="4">
    <name type="scientific">marine metagenome</name>
    <dbReference type="NCBI Taxonomy" id="408172"/>
    <lineage>
        <taxon>unclassified sequences</taxon>
        <taxon>metagenomes</taxon>
        <taxon>ecological metagenomes</taxon>
    </lineage>
</organism>
<evidence type="ECO:0000256" key="1">
    <source>
        <dbReference type="ARBA" id="ARBA00008777"/>
    </source>
</evidence>
<evidence type="ECO:0000313" key="4">
    <source>
        <dbReference type="EMBL" id="SVA10267.1"/>
    </source>
</evidence>
<dbReference type="PANTHER" id="PTHR14413">
    <property type="entry name" value="RIBOSOMAL PROTEIN L17"/>
    <property type="match status" value="1"/>
</dbReference>
<dbReference type="SUPFAM" id="SSF64263">
    <property type="entry name" value="Prokaryotic ribosomal protein L17"/>
    <property type="match status" value="1"/>
</dbReference>
<dbReference type="NCBIfam" id="TIGR00059">
    <property type="entry name" value="L17"/>
    <property type="match status" value="1"/>
</dbReference>
<gene>
    <name evidence="4" type="ORF">METZ01_LOCUS63121</name>
</gene>
<proteinExistence type="inferred from homology"/>
<dbReference type="GO" id="GO:0006412">
    <property type="term" value="P:translation"/>
    <property type="evidence" value="ECO:0007669"/>
    <property type="project" value="InterPro"/>
</dbReference>
<dbReference type="Pfam" id="PF01196">
    <property type="entry name" value="Ribosomal_L17"/>
    <property type="match status" value="1"/>
</dbReference>
<dbReference type="AlphaFoldDB" id="A0A381T6G4"/>
<evidence type="ECO:0008006" key="5">
    <source>
        <dbReference type="Google" id="ProtNLM"/>
    </source>
</evidence>
<dbReference type="GO" id="GO:0022625">
    <property type="term" value="C:cytosolic large ribosomal subunit"/>
    <property type="evidence" value="ECO:0007669"/>
    <property type="project" value="TreeGrafter"/>
</dbReference>
<protein>
    <recommendedName>
        <fullName evidence="5">Ribosomal protein L17</fullName>
    </recommendedName>
</protein>
<dbReference type="InterPro" id="IPR047859">
    <property type="entry name" value="Ribosomal_bL17_CS"/>
</dbReference>
<dbReference type="InterPro" id="IPR000456">
    <property type="entry name" value="Ribosomal_bL17"/>
</dbReference>
<reference evidence="4" key="1">
    <citation type="submission" date="2018-05" db="EMBL/GenBank/DDBJ databases">
        <authorList>
            <person name="Lanie J.A."/>
            <person name="Ng W.-L."/>
            <person name="Kazmierczak K.M."/>
            <person name="Andrzejewski T.M."/>
            <person name="Davidsen T.M."/>
            <person name="Wayne K.J."/>
            <person name="Tettelin H."/>
            <person name="Glass J.I."/>
            <person name="Rusch D."/>
            <person name="Podicherti R."/>
            <person name="Tsui H.-C.T."/>
            <person name="Winkler M.E."/>
        </authorList>
    </citation>
    <scope>NUCLEOTIDE SEQUENCE</scope>
</reference>
<dbReference type="EMBL" id="UINC01003910">
    <property type="protein sequence ID" value="SVA10267.1"/>
    <property type="molecule type" value="Genomic_DNA"/>
</dbReference>
<sequence length="117" mass="13181">MASHRVTGRKLSRYRDQRVALLRGLVAELILHERITTTLAKAKETRVMAEKLITHGKKGNLHHRRLAMAQVPNSRVVKKVFDDVAVRYSERAGGYTRVLKLGPRNGDAAEMAIIELV</sequence>
<keyword evidence="2" id="KW-0689">Ribosomal protein</keyword>
<name>A0A381T6G4_9ZZZZ</name>
<dbReference type="InterPro" id="IPR036373">
    <property type="entry name" value="Ribosomal_bL17_sf"/>
</dbReference>
<accession>A0A381T6G4</accession>
<keyword evidence="3" id="KW-0687">Ribonucleoprotein</keyword>
<dbReference type="PANTHER" id="PTHR14413:SF16">
    <property type="entry name" value="LARGE RIBOSOMAL SUBUNIT PROTEIN BL17M"/>
    <property type="match status" value="1"/>
</dbReference>